<dbReference type="Gene3D" id="3.40.50.510">
    <property type="entry name" value="Phosphotransferase system, mannose-type IIA component"/>
    <property type="match status" value="1"/>
</dbReference>
<proteinExistence type="inferred from homology"/>
<dbReference type="Gene3D" id="3.30.1340.10">
    <property type="entry name" value="HPr-like"/>
    <property type="match status" value="1"/>
</dbReference>
<dbReference type="PRINTS" id="PR01736">
    <property type="entry name" value="PHPHTRNFRASE"/>
</dbReference>
<evidence type="ECO:0000256" key="7">
    <source>
        <dbReference type="ARBA" id="ARBA00022448"/>
    </source>
</evidence>
<dbReference type="PROSITE" id="PS00369">
    <property type="entry name" value="PTS_HPR_HIS"/>
    <property type="match status" value="1"/>
</dbReference>
<evidence type="ECO:0000256" key="10">
    <source>
        <dbReference type="ARBA" id="ARBA00022679"/>
    </source>
</evidence>
<dbReference type="EMBL" id="QAYG01000017">
    <property type="protein sequence ID" value="PTW53228.1"/>
    <property type="molecule type" value="Genomic_DNA"/>
</dbReference>
<dbReference type="SUPFAM" id="SSF47831">
    <property type="entry name" value="Enzyme I of the PEP:sugar phosphotransferase system HPr-binding (sub)domain"/>
    <property type="match status" value="1"/>
</dbReference>
<dbReference type="Gene3D" id="3.20.20.60">
    <property type="entry name" value="Phosphoenolpyruvate-binding domains"/>
    <property type="match status" value="1"/>
</dbReference>
<keyword evidence="20" id="KW-1185">Reference proteome</keyword>
<dbReference type="InterPro" id="IPR023151">
    <property type="entry name" value="PEP_util_CS"/>
</dbReference>
<dbReference type="PANTHER" id="PTHR46244">
    <property type="entry name" value="PHOSPHOENOLPYRUVATE-PROTEIN PHOSPHOTRANSFERASE"/>
    <property type="match status" value="1"/>
</dbReference>
<comment type="caution">
    <text evidence="19">The sequence shown here is derived from an EMBL/GenBank/DDBJ whole genome shotgun (WGS) entry which is preliminary data.</text>
</comment>
<dbReference type="InterPro" id="IPR000121">
    <property type="entry name" value="PEP_util_C"/>
</dbReference>
<keyword evidence="13 19" id="KW-0418">Kinase</keyword>
<evidence type="ECO:0000256" key="11">
    <source>
        <dbReference type="ARBA" id="ARBA00022683"/>
    </source>
</evidence>
<evidence type="ECO:0000256" key="14">
    <source>
        <dbReference type="ARBA" id="ARBA00022842"/>
    </source>
</evidence>
<evidence type="ECO:0000259" key="18">
    <source>
        <dbReference type="PROSITE" id="PS51350"/>
    </source>
</evidence>
<dbReference type="InterPro" id="IPR012844">
    <property type="entry name" value="DhaM_N"/>
</dbReference>
<dbReference type="GO" id="GO:0016020">
    <property type="term" value="C:membrane"/>
    <property type="evidence" value="ECO:0007669"/>
    <property type="project" value="InterPro"/>
</dbReference>
<evidence type="ECO:0000256" key="12">
    <source>
        <dbReference type="ARBA" id="ARBA00022723"/>
    </source>
</evidence>
<dbReference type="InterPro" id="IPR008731">
    <property type="entry name" value="PTS_EIN"/>
</dbReference>
<evidence type="ECO:0000256" key="5">
    <source>
        <dbReference type="ARBA" id="ARBA00004496"/>
    </source>
</evidence>
<dbReference type="SUPFAM" id="SSF55594">
    <property type="entry name" value="HPr-like"/>
    <property type="match status" value="1"/>
</dbReference>
<dbReference type="Pfam" id="PF00391">
    <property type="entry name" value="PEP-utilizers"/>
    <property type="match status" value="1"/>
</dbReference>
<evidence type="ECO:0000313" key="19">
    <source>
        <dbReference type="EMBL" id="PTW53228.1"/>
    </source>
</evidence>
<dbReference type="RefSeq" id="WP_107992159.1">
    <property type="nucleotide sequence ID" value="NZ_QAYG01000017.1"/>
</dbReference>
<dbReference type="SUPFAM" id="SSF52009">
    <property type="entry name" value="Phosphohistidine domain"/>
    <property type="match status" value="1"/>
</dbReference>
<keyword evidence="8" id="KW-0963">Cytoplasm</keyword>
<dbReference type="Pfam" id="PF03610">
    <property type="entry name" value="EIIA-man"/>
    <property type="match status" value="1"/>
</dbReference>
<comment type="catalytic activity">
    <reaction evidence="2">
        <text>dihydroxyacetone + phosphoenolpyruvate = dihydroxyacetone phosphate + pyruvate</text>
        <dbReference type="Rhea" id="RHEA:18381"/>
        <dbReference type="ChEBI" id="CHEBI:15361"/>
        <dbReference type="ChEBI" id="CHEBI:16016"/>
        <dbReference type="ChEBI" id="CHEBI:57642"/>
        <dbReference type="ChEBI" id="CHEBI:58702"/>
        <dbReference type="EC" id="2.7.1.121"/>
    </reaction>
</comment>
<comment type="similarity">
    <text evidence="6">Belongs to the PEP-utilizing enzyme family.</text>
</comment>
<dbReference type="PRINTS" id="PR00107">
    <property type="entry name" value="PHOSPHOCPHPR"/>
</dbReference>
<dbReference type="SUPFAM" id="SSF53062">
    <property type="entry name" value="PTS system fructose IIA component-like"/>
    <property type="match status" value="1"/>
</dbReference>
<dbReference type="GO" id="GO:0047324">
    <property type="term" value="F:phosphoenolpyruvate-glycerone phosphotransferase activity"/>
    <property type="evidence" value="ECO:0007669"/>
    <property type="project" value="UniProtKB-EC"/>
</dbReference>
<dbReference type="GO" id="GO:0046872">
    <property type="term" value="F:metal ion binding"/>
    <property type="evidence" value="ECO:0007669"/>
    <property type="project" value="UniProtKB-KW"/>
</dbReference>
<protein>
    <submittedName>
        <fullName evidence="19">Phosphocarrier protein HPr /phosphoenolpyruvate--protein phosphotransferase /dihydroxyacetone kinase DhaM subunit</fullName>
    </submittedName>
</protein>
<dbReference type="Pfam" id="PF05524">
    <property type="entry name" value="PEP-utilisers_N"/>
    <property type="match status" value="1"/>
</dbReference>
<evidence type="ECO:0000256" key="15">
    <source>
        <dbReference type="ARBA" id="ARBA00046577"/>
    </source>
</evidence>
<dbReference type="Pfam" id="PF02896">
    <property type="entry name" value="PEP-utilizers_C"/>
    <property type="match status" value="1"/>
</dbReference>
<dbReference type="Proteomes" id="UP000244081">
    <property type="component" value="Unassembled WGS sequence"/>
</dbReference>
<evidence type="ECO:0000256" key="1">
    <source>
        <dbReference type="ARBA" id="ARBA00000683"/>
    </source>
</evidence>
<reference evidence="19 20" key="1">
    <citation type="submission" date="2018-04" db="EMBL/GenBank/DDBJ databases">
        <title>Genomic Encyclopedia of Archaeal and Bacterial Type Strains, Phase II (KMG-II): from individual species to whole genera.</title>
        <authorList>
            <person name="Goeker M."/>
        </authorList>
    </citation>
    <scope>NUCLEOTIDE SEQUENCE [LARGE SCALE GENOMIC DNA]</scope>
    <source>
        <strain evidence="19 20">DSM 23382</strain>
    </source>
</reference>
<name>A0A2T5UNY6_9HYPH</name>
<evidence type="ECO:0000256" key="8">
    <source>
        <dbReference type="ARBA" id="ARBA00022490"/>
    </source>
</evidence>
<comment type="catalytic activity">
    <reaction evidence="1">
        <text>L-histidyl-[protein] + phosphoenolpyruvate = N(pros)-phospho-L-histidyl-[protein] + pyruvate</text>
        <dbReference type="Rhea" id="RHEA:23880"/>
        <dbReference type="Rhea" id="RHEA-COMP:9745"/>
        <dbReference type="Rhea" id="RHEA-COMP:9746"/>
        <dbReference type="ChEBI" id="CHEBI:15361"/>
        <dbReference type="ChEBI" id="CHEBI:29979"/>
        <dbReference type="ChEBI" id="CHEBI:58702"/>
        <dbReference type="ChEBI" id="CHEBI:64837"/>
        <dbReference type="EC" id="2.7.3.9"/>
    </reaction>
</comment>
<keyword evidence="14" id="KW-0460">Magnesium</keyword>
<gene>
    <name evidence="19" type="ORF">C8N35_11745</name>
</gene>
<evidence type="ECO:0000256" key="13">
    <source>
        <dbReference type="ARBA" id="ARBA00022777"/>
    </source>
</evidence>
<dbReference type="NCBIfam" id="TIGR02364">
    <property type="entry name" value="dha_pts"/>
    <property type="match status" value="1"/>
</dbReference>
<evidence type="ECO:0000256" key="2">
    <source>
        <dbReference type="ARBA" id="ARBA00001113"/>
    </source>
</evidence>
<keyword evidence="7" id="KW-0813">Transport</keyword>
<keyword evidence="19" id="KW-0670">Pyruvate</keyword>
<dbReference type="PROSITE" id="PS51096">
    <property type="entry name" value="PTS_EIIA_TYPE_4"/>
    <property type="match status" value="1"/>
</dbReference>
<comment type="cofactor">
    <cofactor evidence="3">
        <name>Mg(2+)</name>
        <dbReference type="ChEBI" id="CHEBI:18420"/>
    </cofactor>
</comment>
<dbReference type="SUPFAM" id="SSF51621">
    <property type="entry name" value="Phosphoenolpyruvate/pyruvate domain"/>
    <property type="match status" value="1"/>
</dbReference>
<dbReference type="InterPro" id="IPR035895">
    <property type="entry name" value="HPr-like_sf"/>
</dbReference>
<dbReference type="Pfam" id="PF00381">
    <property type="entry name" value="PTS-HPr"/>
    <property type="match status" value="1"/>
</dbReference>
<dbReference type="InterPro" id="IPR015813">
    <property type="entry name" value="Pyrv/PenolPyrv_kinase-like_dom"/>
</dbReference>
<dbReference type="GO" id="GO:0009401">
    <property type="term" value="P:phosphoenolpyruvate-dependent sugar phosphotransferase system"/>
    <property type="evidence" value="ECO:0007669"/>
    <property type="project" value="UniProtKB-KW"/>
</dbReference>
<evidence type="ECO:0000313" key="20">
    <source>
        <dbReference type="Proteomes" id="UP000244081"/>
    </source>
</evidence>
<dbReference type="PANTHER" id="PTHR46244:SF6">
    <property type="entry name" value="PHOSPHOENOLPYRUVATE-PROTEIN PHOSPHOTRANSFERASE"/>
    <property type="match status" value="1"/>
</dbReference>
<evidence type="ECO:0000256" key="3">
    <source>
        <dbReference type="ARBA" id="ARBA00001946"/>
    </source>
</evidence>
<feature type="domain" description="PTS EIIA type-4" evidence="17">
    <location>
        <begin position="1"/>
        <end position="131"/>
    </location>
</feature>
<dbReference type="InterPro" id="IPR050499">
    <property type="entry name" value="PEP-utilizing_PTS_enzyme"/>
</dbReference>
<dbReference type="NCBIfam" id="TIGR01417">
    <property type="entry name" value="PTS_I_fam"/>
    <property type="match status" value="1"/>
</dbReference>
<dbReference type="OrthoDB" id="9765468at2"/>
<feature type="region of interest" description="Disordered" evidence="16">
    <location>
        <begin position="239"/>
        <end position="262"/>
    </location>
</feature>
<dbReference type="AlphaFoldDB" id="A0A2T5UNY6"/>
<keyword evidence="12" id="KW-0479">Metal-binding</keyword>
<evidence type="ECO:0000256" key="6">
    <source>
        <dbReference type="ARBA" id="ARBA00007837"/>
    </source>
</evidence>
<dbReference type="Gene3D" id="3.50.30.10">
    <property type="entry name" value="Phosphohistidine domain"/>
    <property type="match status" value="1"/>
</dbReference>
<dbReference type="InterPro" id="IPR000032">
    <property type="entry name" value="HPr-like"/>
</dbReference>
<dbReference type="PROSITE" id="PS51350">
    <property type="entry name" value="PTS_HPR_DOM"/>
    <property type="match status" value="1"/>
</dbReference>
<comment type="subcellular location">
    <subcellularLocation>
        <location evidence="5">Cytoplasm</location>
    </subcellularLocation>
</comment>
<dbReference type="InterPro" id="IPR006318">
    <property type="entry name" value="PTS_EI-like"/>
</dbReference>
<sequence>MIGIVIVSHSKQLSDGLKELADAMSQEPVPIASAGGIDDPEAPLGTDAIRIMEAIQEVMSDKGVLVFSDLGSAKLNAEMALDLLDDDERKNVRLCDAPLVEGVLAATVQIASGGDMDAAIAEAREAARPFVDGAGGAGAASDGATEEGAAREFRIKTVHGLHARPAALFVQTVNRFDGPVRITNLTKKKPAANAKSINGVMLSEVGGNDVIRLSAEPAVADDLFAAIEDLVASNFGEAERAPDVPEGEPEQEAEAAPQAKAVTSGTLKGAAIAKGFAHGPIRQIRRALPDEVEATEVDDRDGEVDRFRAALAASETELRAALDAKGDGIAAYDRKIFDAHIAFLHDPALTEPVETGIRERGVSAGSLWRDAVADLSKSYRGLADPILKARGEDVIDVGLRVLRHLSGDAGEVAGATEAAILAFDDLRPSDVLTLDLDTVLGIASAYGGKTSHAGILASGLPVPVVFGLGVDLTGIAEGTDVLLDGGKAELTVAPDKALLDEIEAERVRLEKRRAEAQAVKNDPAVTKDGVRVRAAANLASLEEVAAVAQSGAEEVGLLRTEFLFMRREAAPSEDEQYDIYRQMVEGLNGGALTVRTVDIGGDKPVAYMDRPEEENPNLGWRGIRYSLAEPDLFETQLAAILRASAHGPVRIMFPLVSTLEEVTAGKVAVRKVMDVLKERGQAFDETIEVGIMIEVPAAAERASLLASHVDFFSIGTNDLTQYVMASDRANPKVQKLCDPFDPAVLSMIAKSIAAAHEAGIWIGMCGAMAGDPLAVPILLGFGLDEFSMAAADVAEFKLTLKGLSRADCEALAKKALEQESAAAVREMVAAG</sequence>
<keyword evidence="11" id="KW-0598">Phosphotransferase system</keyword>
<evidence type="ECO:0000259" key="17">
    <source>
        <dbReference type="PROSITE" id="PS51096"/>
    </source>
</evidence>
<comment type="function">
    <text evidence="4">Component of the dihydroxyacetone kinase complex, which is responsible for the phosphoenolpyruvate (PEP)-dependent phosphorylation of dihydroxyacetone. DhaM serves as the phosphoryl donor. Is phosphorylated by phosphoenolpyruvate in an EI- and HPr-dependent reaction, and a phosphorelay system on histidine residues finally leads to phosphoryl transfer to DhaL and dihydroxyacetone.</text>
</comment>
<comment type="subunit">
    <text evidence="15">Homodimer. The dihydroxyacetone kinase complex is composed of a homodimer of DhaM, a homodimer of DhaK and the subunit DhaL.</text>
</comment>
<keyword evidence="9" id="KW-0762">Sugar transport</keyword>
<dbReference type="PROSITE" id="PS00742">
    <property type="entry name" value="PEP_ENZYMES_2"/>
    <property type="match status" value="1"/>
</dbReference>
<evidence type="ECO:0000256" key="4">
    <source>
        <dbReference type="ARBA" id="ARBA00002788"/>
    </source>
</evidence>
<dbReference type="Gene3D" id="1.10.274.10">
    <property type="entry name" value="PtsI, HPr-binding domain"/>
    <property type="match status" value="1"/>
</dbReference>
<dbReference type="InterPro" id="IPR036662">
    <property type="entry name" value="PTS_EIIA_man-typ_sf"/>
</dbReference>
<dbReference type="CDD" id="cd00367">
    <property type="entry name" value="PTS-HPr_like"/>
    <property type="match status" value="1"/>
</dbReference>
<organism evidence="19 20">
    <name type="scientific">Breoghania corrubedonensis</name>
    <dbReference type="NCBI Taxonomy" id="665038"/>
    <lineage>
        <taxon>Bacteria</taxon>
        <taxon>Pseudomonadati</taxon>
        <taxon>Pseudomonadota</taxon>
        <taxon>Alphaproteobacteria</taxon>
        <taxon>Hyphomicrobiales</taxon>
        <taxon>Stappiaceae</taxon>
        <taxon>Breoghania</taxon>
    </lineage>
</organism>
<accession>A0A2T5UNY6</accession>
<dbReference type="InterPro" id="IPR001020">
    <property type="entry name" value="PTS_HPr_His_P_site"/>
</dbReference>
<dbReference type="GO" id="GO:0005737">
    <property type="term" value="C:cytoplasm"/>
    <property type="evidence" value="ECO:0007669"/>
    <property type="project" value="UniProtKB-SubCell"/>
</dbReference>
<dbReference type="InterPro" id="IPR036637">
    <property type="entry name" value="Phosphohistidine_dom_sf"/>
</dbReference>
<feature type="domain" description="HPr" evidence="18">
    <location>
        <begin position="148"/>
        <end position="238"/>
    </location>
</feature>
<keyword evidence="10 19" id="KW-0808">Transferase</keyword>
<dbReference type="InterPro" id="IPR004701">
    <property type="entry name" value="PTS_EIIA_man-typ"/>
</dbReference>
<evidence type="ECO:0000256" key="16">
    <source>
        <dbReference type="SAM" id="MobiDB-lite"/>
    </source>
</evidence>
<dbReference type="GO" id="GO:0008965">
    <property type="term" value="F:phosphoenolpyruvate-protein phosphotransferase activity"/>
    <property type="evidence" value="ECO:0007669"/>
    <property type="project" value="UniProtKB-EC"/>
</dbReference>
<dbReference type="InterPro" id="IPR008279">
    <property type="entry name" value="PEP-util_enz_mobile_dom"/>
</dbReference>
<dbReference type="InterPro" id="IPR036618">
    <property type="entry name" value="PtsI_HPr-bd_sf"/>
</dbReference>
<evidence type="ECO:0000256" key="9">
    <source>
        <dbReference type="ARBA" id="ARBA00022597"/>
    </source>
</evidence>
<dbReference type="InterPro" id="IPR040442">
    <property type="entry name" value="Pyrv_kinase-like_dom_sf"/>
</dbReference>